<keyword evidence="4 7" id="KW-1133">Transmembrane helix</keyword>
<dbReference type="STRING" id="1408163.A0A0F4YS18"/>
<feature type="transmembrane region" description="Helical" evidence="7">
    <location>
        <begin position="161"/>
        <end position="184"/>
    </location>
</feature>
<evidence type="ECO:0000256" key="3">
    <source>
        <dbReference type="ARBA" id="ARBA00022692"/>
    </source>
</evidence>
<keyword evidence="2" id="KW-0813">Transport</keyword>
<feature type="transmembrane region" description="Helical" evidence="7">
    <location>
        <begin position="75"/>
        <end position="95"/>
    </location>
</feature>
<dbReference type="AlphaFoldDB" id="A0A0F4YS18"/>
<dbReference type="PANTHER" id="PTHR23502:SF51">
    <property type="entry name" value="QUINIDINE RESISTANCE PROTEIN 1-RELATED"/>
    <property type="match status" value="1"/>
</dbReference>
<accession>A0A0F4YS18</accession>
<evidence type="ECO:0000256" key="2">
    <source>
        <dbReference type="ARBA" id="ARBA00022448"/>
    </source>
</evidence>
<dbReference type="Proteomes" id="UP000053958">
    <property type="component" value="Unassembled WGS sequence"/>
</dbReference>
<evidence type="ECO:0000256" key="1">
    <source>
        <dbReference type="ARBA" id="ARBA00004141"/>
    </source>
</evidence>
<comment type="subcellular location">
    <subcellularLocation>
        <location evidence="1">Membrane</location>
        <topology evidence="1">Multi-pass membrane protein</topology>
    </subcellularLocation>
</comment>
<dbReference type="SUPFAM" id="SSF103473">
    <property type="entry name" value="MFS general substrate transporter"/>
    <property type="match status" value="2"/>
</dbReference>
<evidence type="ECO:0000256" key="7">
    <source>
        <dbReference type="SAM" id="Phobius"/>
    </source>
</evidence>
<dbReference type="PANTHER" id="PTHR23502">
    <property type="entry name" value="MAJOR FACILITATOR SUPERFAMILY"/>
    <property type="match status" value="1"/>
</dbReference>
<dbReference type="OrthoDB" id="440553at2759"/>
<evidence type="ECO:0000256" key="6">
    <source>
        <dbReference type="SAM" id="MobiDB-lite"/>
    </source>
</evidence>
<evidence type="ECO:0000313" key="8">
    <source>
        <dbReference type="EMBL" id="KKA21092.1"/>
    </source>
</evidence>
<keyword evidence="9" id="KW-1185">Reference proteome</keyword>
<dbReference type="RefSeq" id="XP_013327704.1">
    <property type="nucleotide sequence ID" value="XM_013472250.1"/>
</dbReference>
<sequence length="295" mass="32216">MKKVPTERTTKQPVENGDIDGIISEEKDMNKDTLQSEGQLDDENAANADPERGGPAPINRDEAPWSIWTPRQKKMIILAASFASLLSPLSGQIYFPALNSIATDLRVSDSLVNLSVTTYMAGPLILLIVIAFCLSASLNCIAVLMVDLYPGKAGTVTASNNLLRCLLGAGATALVLPMINGIGIGWTCSFFGFLNFATTPLLCKIDSYFVINQSKKTKEFGPLYIALAASFATPSSMYCANLHRNHSGLENPRIFGEYWARGKNNQTEWGHLPIRASYVWSNHVQNGPAMIRLLF</sequence>
<name>A0A0F4YS18_RASE3</name>
<dbReference type="GeneID" id="25317232"/>
<feature type="region of interest" description="Disordered" evidence="6">
    <location>
        <begin position="1"/>
        <end position="63"/>
    </location>
</feature>
<dbReference type="EMBL" id="LASV01000206">
    <property type="protein sequence ID" value="KKA21092.1"/>
    <property type="molecule type" value="Genomic_DNA"/>
</dbReference>
<comment type="caution">
    <text evidence="8">The sequence shown here is derived from an EMBL/GenBank/DDBJ whole genome shotgun (WGS) entry which is preliminary data.</text>
</comment>
<dbReference type="Gene3D" id="1.20.1720.10">
    <property type="entry name" value="Multidrug resistance protein D"/>
    <property type="match status" value="1"/>
</dbReference>
<keyword evidence="5 7" id="KW-0472">Membrane</keyword>
<feature type="transmembrane region" description="Helical" evidence="7">
    <location>
        <begin position="124"/>
        <end position="149"/>
    </location>
</feature>
<protein>
    <submittedName>
        <fullName evidence="8">Florfenicol exporter</fullName>
    </submittedName>
</protein>
<gene>
    <name evidence="8" type="ORF">T310_4885</name>
</gene>
<organism evidence="8 9">
    <name type="scientific">Rasamsonia emersonii (strain ATCC 16479 / CBS 393.64 / IMI 116815)</name>
    <dbReference type="NCBI Taxonomy" id="1408163"/>
    <lineage>
        <taxon>Eukaryota</taxon>
        <taxon>Fungi</taxon>
        <taxon>Dikarya</taxon>
        <taxon>Ascomycota</taxon>
        <taxon>Pezizomycotina</taxon>
        <taxon>Eurotiomycetes</taxon>
        <taxon>Eurotiomycetidae</taxon>
        <taxon>Eurotiales</taxon>
        <taxon>Trichocomaceae</taxon>
        <taxon>Rasamsonia</taxon>
    </lineage>
</organism>
<feature type="compositionally biased region" description="Basic and acidic residues" evidence="6">
    <location>
        <begin position="1"/>
        <end position="10"/>
    </location>
</feature>
<proteinExistence type="predicted"/>
<reference evidence="8 9" key="1">
    <citation type="submission" date="2015-04" db="EMBL/GenBank/DDBJ databases">
        <authorList>
            <person name="Heijne W.H."/>
            <person name="Fedorova N.D."/>
            <person name="Nierman W.C."/>
            <person name="Vollebregt A.W."/>
            <person name="Zhao Z."/>
            <person name="Wu L."/>
            <person name="Kumar M."/>
            <person name="Stam H."/>
            <person name="van den Berg M.A."/>
            <person name="Pel H.J."/>
        </authorList>
    </citation>
    <scope>NUCLEOTIDE SEQUENCE [LARGE SCALE GENOMIC DNA]</scope>
    <source>
        <strain evidence="8 9">CBS 393.64</strain>
    </source>
</reference>
<dbReference type="GO" id="GO:0005886">
    <property type="term" value="C:plasma membrane"/>
    <property type="evidence" value="ECO:0007669"/>
    <property type="project" value="TreeGrafter"/>
</dbReference>
<evidence type="ECO:0000313" key="9">
    <source>
        <dbReference type="Proteomes" id="UP000053958"/>
    </source>
</evidence>
<dbReference type="GO" id="GO:0022857">
    <property type="term" value="F:transmembrane transporter activity"/>
    <property type="evidence" value="ECO:0007669"/>
    <property type="project" value="TreeGrafter"/>
</dbReference>
<evidence type="ECO:0000256" key="5">
    <source>
        <dbReference type="ARBA" id="ARBA00023136"/>
    </source>
</evidence>
<evidence type="ECO:0000256" key="4">
    <source>
        <dbReference type="ARBA" id="ARBA00022989"/>
    </source>
</evidence>
<keyword evidence="3 7" id="KW-0812">Transmembrane</keyword>
<dbReference type="InterPro" id="IPR036259">
    <property type="entry name" value="MFS_trans_sf"/>
</dbReference>